<comment type="caution">
    <text evidence="1">The sequence shown here is derived from an EMBL/GenBank/DDBJ whole genome shotgun (WGS) entry which is preliminary data.</text>
</comment>
<sequence>MYVNGLIEHLKSGLGTPLRKEGVAQAYVYELFDSDERQENGTGPVPYYGILYPNMTQKVNVDFSAASERVGGGGGILVGVAVRVLMAVVVLVLY</sequence>
<name>A0ACC0PGH4_RHOML</name>
<dbReference type="EMBL" id="CM046390">
    <property type="protein sequence ID" value="KAI8564122.1"/>
    <property type="molecule type" value="Genomic_DNA"/>
</dbReference>
<protein>
    <submittedName>
        <fullName evidence="1">Uncharacterized protein</fullName>
    </submittedName>
</protein>
<accession>A0ACC0PGH4</accession>
<keyword evidence="2" id="KW-1185">Reference proteome</keyword>
<proteinExistence type="predicted"/>
<dbReference type="Proteomes" id="UP001062846">
    <property type="component" value="Chromosome 3"/>
</dbReference>
<gene>
    <name evidence="1" type="ORF">RHMOL_Rhmol03G0157700</name>
</gene>
<reference evidence="1" key="1">
    <citation type="submission" date="2022-02" db="EMBL/GenBank/DDBJ databases">
        <title>Plant Genome Project.</title>
        <authorList>
            <person name="Zhang R.-G."/>
        </authorList>
    </citation>
    <scope>NUCLEOTIDE SEQUENCE</scope>
    <source>
        <strain evidence="1">AT1</strain>
    </source>
</reference>
<evidence type="ECO:0000313" key="1">
    <source>
        <dbReference type="EMBL" id="KAI8564122.1"/>
    </source>
</evidence>
<organism evidence="1 2">
    <name type="scientific">Rhododendron molle</name>
    <name type="common">Chinese azalea</name>
    <name type="synonym">Azalea mollis</name>
    <dbReference type="NCBI Taxonomy" id="49168"/>
    <lineage>
        <taxon>Eukaryota</taxon>
        <taxon>Viridiplantae</taxon>
        <taxon>Streptophyta</taxon>
        <taxon>Embryophyta</taxon>
        <taxon>Tracheophyta</taxon>
        <taxon>Spermatophyta</taxon>
        <taxon>Magnoliopsida</taxon>
        <taxon>eudicotyledons</taxon>
        <taxon>Gunneridae</taxon>
        <taxon>Pentapetalae</taxon>
        <taxon>asterids</taxon>
        <taxon>Ericales</taxon>
        <taxon>Ericaceae</taxon>
        <taxon>Ericoideae</taxon>
        <taxon>Rhodoreae</taxon>
        <taxon>Rhododendron</taxon>
    </lineage>
</organism>
<evidence type="ECO:0000313" key="2">
    <source>
        <dbReference type="Proteomes" id="UP001062846"/>
    </source>
</evidence>